<gene>
    <name evidence="2" type="primary">H0303A11-B0406H05.7</name>
</gene>
<feature type="region of interest" description="Disordered" evidence="1">
    <location>
        <begin position="49"/>
        <end position="105"/>
    </location>
</feature>
<protein>
    <submittedName>
        <fullName evidence="2">H0303A11-B0406H05.7 protein</fullName>
    </submittedName>
</protein>
<reference evidence="2" key="2">
    <citation type="submission" date="2004-10" db="EMBL/GenBank/DDBJ databases">
        <title>Chromosome-wide comparison between domesticated rice subspecies indica and japonica.</title>
        <authorList>
            <person name="Han B."/>
        </authorList>
    </citation>
    <scope>NUCLEOTIDE SEQUENCE</scope>
</reference>
<accession>Q01HJ9</accession>
<name>Q01HJ9_ORYSA</name>
<evidence type="ECO:0000256" key="1">
    <source>
        <dbReference type="SAM" id="MobiDB-lite"/>
    </source>
</evidence>
<organism evidence="2">
    <name type="scientific">Oryza sativa</name>
    <name type="common">Rice</name>
    <dbReference type="NCBI Taxonomy" id="4530"/>
    <lineage>
        <taxon>Eukaryota</taxon>
        <taxon>Viridiplantae</taxon>
        <taxon>Streptophyta</taxon>
        <taxon>Embryophyta</taxon>
        <taxon>Tracheophyta</taxon>
        <taxon>Spermatophyta</taxon>
        <taxon>Magnoliopsida</taxon>
        <taxon>Liliopsida</taxon>
        <taxon>Poales</taxon>
        <taxon>Poaceae</taxon>
        <taxon>BOP clade</taxon>
        <taxon>Oryzoideae</taxon>
        <taxon>Oryzeae</taxon>
        <taxon>Oryzinae</taxon>
        <taxon>Oryza</taxon>
    </lineage>
</organism>
<evidence type="ECO:0000313" key="2">
    <source>
        <dbReference type="EMBL" id="CAH67947.1"/>
    </source>
</evidence>
<reference evidence="2" key="1">
    <citation type="journal article" date="2002" name="Nature">
        <title>Sequence and analysis of rice chromosome 4.</title>
        <authorList>
            <person name="Feng Q."/>
            <person name="Zhang Y."/>
            <person name="Hao P."/>
            <person name="Wang S."/>
            <person name="Fu G."/>
            <person name="Huang Y."/>
            <person name="Li Y."/>
            <person name="Zhu J."/>
            <person name="Liu Y."/>
            <person name="Hu X."/>
            <person name="Jia P."/>
            <person name="Zhang Y."/>
            <person name="Zhao Q."/>
            <person name="Ying K."/>
            <person name="Yu S."/>
            <person name="Tang Y."/>
            <person name="Weng Q."/>
            <person name="Zhang L."/>
            <person name="Lu Y."/>
            <person name="Mu J."/>
            <person name="Lu Y."/>
            <person name="Zhang L.S."/>
            <person name="Yu Z."/>
            <person name="Fan D."/>
            <person name="Liu X."/>
            <person name="Lu T."/>
            <person name="Li C."/>
            <person name="Wu Y."/>
            <person name="Sun T."/>
            <person name="Lei H."/>
            <person name="Li T."/>
            <person name="Hu H."/>
            <person name="Guan J."/>
            <person name="Wu M."/>
            <person name="Zhang R."/>
            <person name="Zhou B."/>
            <person name="Chen Z."/>
            <person name="Chen L."/>
            <person name="Jin Z."/>
            <person name="Wang R."/>
            <person name="Yin H."/>
            <person name="Cai Z."/>
            <person name="Ren S."/>
            <person name="Lv G."/>
            <person name="Gu W."/>
            <person name="Zhu G."/>
            <person name="Tu Y."/>
            <person name="Jia J."/>
            <person name="Zhang Y."/>
            <person name="Chen J."/>
            <person name="Kang H."/>
            <person name="Chen X."/>
            <person name="Shao C."/>
            <person name="Sun Y."/>
            <person name="Hu Q."/>
            <person name="Zhang X."/>
            <person name="Zhang W."/>
            <person name="Wang L."/>
            <person name="Ding C."/>
            <person name="Sheng H."/>
            <person name="Gu J."/>
            <person name="Chen S."/>
            <person name="Ni L."/>
            <person name="Zhu F."/>
            <person name="Chen W."/>
            <person name="Lan L."/>
            <person name="Lai Y."/>
            <person name="Cheng Z."/>
            <person name="Gu M."/>
            <person name="Jiang J."/>
            <person name="Li J."/>
            <person name="Hong G."/>
            <person name="Xue Y."/>
            <person name="Han B."/>
        </authorList>
    </citation>
    <scope>NUCLEOTIDE SEQUENCE</scope>
</reference>
<feature type="compositionally biased region" description="Basic residues" evidence="1">
    <location>
        <begin position="79"/>
        <end position="88"/>
    </location>
</feature>
<feature type="compositionally biased region" description="Basic and acidic residues" evidence="1">
    <location>
        <begin position="89"/>
        <end position="105"/>
    </location>
</feature>
<dbReference type="AlphaFoldDB" id="Q01HJ9"/>
<sequence length="154" mass="18137">MRESTTSLSFKFLLTQKNTTMYRNKLIREPGLCPTRTSSRQNRLNQLRKAEHTRLNLSYEPARESWGRSAAGGDAEGVRRRRRGQRRRHEGEAPQHEEPHPAREGRVVEQLLQHPGHQHRVLLEQLRHYGHQDHREHCVTELSLDDESRVWGLE</sequence>
<dbReference type="EMBL" id="CR855233">
    <property type="protein sequence ID" value="CAH67947.1"/>
    <property type="molecule type" value="Genomic_DNA"/>
</dbReference>
<proteinExistence type="predicted"/>